<dbReference type="Proteomes" id="UP001197875">
    <property type="component" value="Unassembled WGS sequence"/>
</dbReference>
<evidence type="ECO:0000256" key="4">
    <source>
        <dbReference type="ARBA" id="ARBA00022692"/>
    </source>
</evidence>
<evidence type="ECO:0000313" key="9">
    <source>
        <dbReference type="EMBL" id="MCC2190642.1"/>
    </source>
</evidence>
<keyword evidence="5 7" id="KW-1133">Transmembrane helix</keyword>
<dbReference type="PANTHER" id="PTHR43744">
    <property type="entry name" value="ABC TRANSPORTER PERMEASE PROTEIN MG189-RELATED-RELATED"/>
    <property type="match status" value="1"/>
</dbReference>
<dbReference type="InterPro" id="IPR035906">
    <property type="entry name" value="MetI-like_sf"/>
</dbReference>
<dbReference type="RefSeq" id="WP_227615691.1">
    <property type="nucleotide sequence ID" value="NZ_JAJEPR010000024.1"/>
</dbReference>
<dbReference type="Pfam" id="PF00528">
    <property type="entry name" value="BPD_transp_1"/>
    <property type="match status" value="1"/>
</dbReference>
<dbReference type="GO" id="GO:0005886">
    <property type="term" value="C:plasma membrane"/>
    <property type="evidence" value="ECO:0007669"/>
    <property type="project" value="UniProtKB-SubCell"/>
</dbReference>
<evidence type="ECO:0000313" key="10">
    <source>
        <dbReference type="Proteomes" id="UP001197875"/>
    </source>
</evidence>
<accession>A0AAE3DU24</accession>
<dbReference type="SUPFAM" id="SSF161098">
    <property type="entry name" value="MetI-like"/>
    <property type="match status" value="1"/>
</dbReference>
<feature type="transmembrane region" description="Helical" evidence="7">
    <location>
        <begin position="197"/>
        <end position="215"/>
    </location>
</feature>
<gene>
    <name evidence="9" type="ORF">LKD71_12690</name>
</gene>
<comment type="subcellular location">
    <subcellularLocation>
        <location evidence="1 7">Cell membrane</location>
        <topology evidence="1 7">Multi-pass membrane protein</topology>
    </subcellularLocation>
</comment>
<evidence type="ECO:0000256" key="6">
    <source>
        <dbReference type="ARBA" id="ARBA00023136"/>
    </source>
</evidence>
<feature type="transmembrane region" description="Helical" evidence="7">
    <location>
        <begin position="277"/>
        <end position="297"/>
    </location>
</feature>
<dbReference type="CDD" id="cd06261">
    <property type="entry name" value="TM_PBP2"/>
    <property type="match status" value="1"/>
</dbReference>
<dbReference type="GO" id="GO:0055085">
    <property type="term" value="P:transmembrane transport"/>
    <property type="evidence" value="ECO:0007669"/>
    <property type="project" value="InterPro"/>
</dbReference>
<evidence type="ECO:0000256" key="3">
    <source>
        <dbReference type="ARBA" id="ARBA00022475"/>
    </source>
</evidence>
<dbReference type="EMBL" id="JAJEPR010000024">
    <property type="protein sequence ID" value="MCC2190642.1"/>
    <property type="molecule type" value="Genomic_DNA"/>
</dbReference>
<keyword evidence="2 7" id="KW-0813">Transport</keyword>
<keyword evidence="4 7" id="KW-0812">Transmembrane</keyword>
<dbReference type="Gene3D" id="1.10.3720.10">
    <property type="entry name" value="MetI-like"/>
    <property type="match status" value="1"/>
</dbReference>
<feature type="transmembrane region" description="Helical" evidence="7">
    <location>
        <begin position="88"/>
        <end position="107"/>
    </location>
</feature>
<comment type="similarity">
    <text evidence="7">Belongs to the binding-protein-dependent transport system permease family.</text>
</comment>
<proteinExistence type="inferred from homology"/>
<keyword evidence="10" id="KW-1185">Reference proteome</keyword>
<sequence length="312" mass="35367">MTTTAAATTKTKKRKARITTFDVVVYFILVALMILMLYPLLFVVSASFSDPKMVAAGKMLLLPVEPNLDGYKYIFQYKEIWTGYLNTIFYTFFGTVLNLAATMPCAYALSRKDLRGRGIIMIFFMIPMYFSGGMIPGYLNVKSLGLLDTRAMILVNGLVSTYNLIVCRTYFQTAIPYELQEAAVIDGCDDFQIFTKIIFPLAKPITVVMALYYGVGRWNSYFVEMIYLKDRGKFPLQLFLREILTKSTFAKQAMINGQSFSAEEMMALIKQADTANMIKYGVIVISTLPMMMIYPFLQKYFEKGIMIGSVKG</sequence>
<evidence type="ECO:0000256" key="2">
    <source>
        <dbReference type="ARBA" id="ARBA00022448"/>
    </source>
</evidence>
<dbReference type="PROSITE" id="PS50928">
    <property type="entry name" value="ABC_TM1"/>
    <property type="match status" value="1"/>
</dbReference>
<evidence type="ECO:0000259" key="8">
    <source>
        <dbReference type="PROSITE" id="PS50928"/>
    </source>
</evidence>
<dbReference type="InterPro" id="IPR000515">
    <property type="entry name" value="MetI-like"/>
</dbReference>
<reference evidence="9 10" key="1">
    <citation type="submission" date="2021-10" db="EMBL/GenBank/DDBJ databases">
        <title>Anaerobic single-cell dispensing facilitates the cultivation of human gut bacteria.</title>
        <authorList>
            <person name="Afrizal A."/>
        </authorList>
    </citation>
    <scope>NUCLEOTIDE SEQUENCE [LARGE SCALE GENOMIC DNA]</scope>
    <source>
        <strain evidence="9 10">CLA-AA-H277</strain>
    </source>
</reference>
<dbReference type="AlphaFoldDB" id="A0AAE3DU24"/>
<evidence type="ECO:0000256" key="1">
    <source>
        <dbReference type="ARBA" id="ARBA00004651"/>
    </source>
</evidence>
<feature type="transmembrane region" description="Helical" evidence="7">
    <location>
        <begin position="119"/>
        <end position="139"/>
    </location>
</feature>
<feature type="domain" description="ABC transmembrane type-1" evidence="8">
    <location>
        <begin position="84"/>
        <end position="301"/>
    </location>
</feature>
<protein>
    <submittedName>
        <fullName evidence="9">Carbohydrate ABC transporter permease</fullName>
    </submittedName>
</protein>
<comment type="caution">
    <text evidence="9">The sequence shown here is derived from an EMBL/GenBank/DDBJ whole genome shotgun (WGS) entry which is preliminary data.</text>
</comment>
<organism evidence="9 10">
    <name type="scientific">Fusicatenibacter faecihominis</name>
    <dbReference type="NCBI Taxonomy" id="2881276"/>
    <lineage>
        <taxon>Bacteria</taxon>
        <taxon>Bacillati</taxon>
        <taxon>Bacillota</taxon>
        <taxon>Clostridia</taxon>
        <taxon>Lachnospirales</taxon>
        <taxon>Lachnospiraceae</taxon>
        <taxon>Fusicatenibacter</taxon>
    </lineage>
</organism>
<feature type="transmembrane region" description="Helical" evidence="7">
    <location>
        <begin position="21"/>
        <end position="44"/>
    </location>
</feature>
<keyword evidence="3" id="KW-1003">Cell membrane</keyword>
<evidence type="ECO:0000256" key="7">
    <source>
        <dbReference type="RuleBase" id="RU363032"/>
    </source>
</evidence>
<name>A0AAE3DU24_9FIRM</name>
<keyword evidence="6 7" id="KW-0472">Membrane</keyword>
<dbReference type="PANTHER" id="PTHR43744:SF9">
    <property type="entry name" value="POLYGALACTURONAN_RHAMNOGALACTURONAN TRANSPORT SYSTEM PERMEASE PROTEIN YTCP"/>
    <property type="match status" value="1"/>
</dbReference>
<evidence type="ECO:0000256" key="5">
    <source>
        <dbReference type="ARBA" id="ARBA00022989"/>
    </source>
</evidence>